<evidence type="ECO:0000256" key="12">
    <source>
        <dbReference type="SAM" id="MobiDB-lite"/>
    </source>
</evidence>
<dbReference type="Pfam" id="PF03167">
    <property type="entry name" value="UDG"/>
    <property type="match status" value="1"/>
</dbReference>
<dbReference type="AlphaFoldDB" id="A0A4Y3W633"/>
<evidence type="ECO:0000256" key="6">
    <source>
        <dbReference type="ARBA" id="ARBA00022723"/>
    </source>
</evidence>
<comment type="similarity">
    <text evidence="2">Belongs to the uracil-DNA glycosylase (UDG) superfamily. Type 4 (UDGa) family.</text>
</comment>
<evidence type="ECO:0000256" key="9">
    <source>
        <dbReference type="ARBA" id="ARBA00023004"/>
    </source>
</evidence>
<evidence type="ECO:0000256" key="7">
    <source>
        <dbReference type="ARBA" id="ARBA00022763"/>
    </source>
</evidence>
<dbReference type="InterPro" id="IPR051536">
    <property type="entry name" value="UDG_Type-4/5"/>
</dbReference>
<evidence type="ECO:0000259" key="13">
    <source>
        <dbReference type="SMART" id="SM00986"/>
    </source>
</evidence>
<dbReference type="RefSeq" id="WP_141382160.1">
    <property type="nucleotide sequence ID" value="NZ_BJNF01000007.1"/>
</dbReference>
<keyword evidence="8" id="KW-0378">Hydrolase</keyword>
<evidence type="ECO:0000313" key="15">
    <source>
        <dbReference type="Proteomes" id="UP000318825"/>
    </source>
</evidence>
<reference evidence="14 15" key="1">
    <citation type="submission" date="2019-06" db="EMBL/GenBank/DDBJ databases">
        <title>Whole genome shotgun sequence of Nitrobacter winogradskyi NBRC 14297.</title>
        <authorList>
            <person name="Hosoyama A."/>
            <person name="Uohara A."/>
            <person name="Ohji S."/>
            <person name="Ichikawa N."/>
        </authorList>
    </citation>
    <scope>NUCLEOTIDE SEQUENCE [LARGE SCALE GENOMIC DNA]</scope>
    <source>
        <strain evidence="14 15">NBRC 14297</strain>
    </source>
</reference>
<dbReference type="GO" id="GO:0051539">
    <property type="term" value="F:4 iron, 4 sulfur cluster binding"/>
    <property type="evidence" value="ECO:0007669"/>
    <property type="project" value="UniProtKB-KW"/>
</dbReference>
<dbReference type="EC" id="3.2.2.27" evidence="3"/>
<evidence type="ECO:0000256" key="2">
    <source>
        <dbReference type="ARBA" id="ARBA00006521"/>
    </source>
</evidence>
<dbReference type="SUPFAM" id="SSF52141">
    <property type="entry name" value="Uracil-DNA glycosylase-like"/>
    <property type="match status" value="1"/>
</dbReference>
<feature type="region of interest" description="Disordered" evidence="12">
    <location>
        <begin position="65"/>
        <end position="84"/>
    </location>
</feature>
<dbReference type="Proteomes" id="UP000318825">
    <property type="component" value="Unassembled WGS sequence"/>
</dbReference>
<comment type="catalytic activity">
    <reaction evidence="1">
        <text>Hydrolyzes single-stranded DNA or mismatched double-stranded DNA and polynucleotides, releasing free uracil.</text>
        <dbReference type="EC" id="3.2.2.27"/>
    </reaction>
</comment>
<evidence type="ECO:0000256" key="4">
    <source>
        <dbReference type="ARBA" id="ARBA00019403"/>
    </source>
</evidence>
<dbReference type="InterPro" id="IPR005122">
    <property type="entry name" value="Uracil-DNA_glycosylase-like"/>
</dbReference>
<keyword evidence="9" id="KW-0408">Iron</keyword>
<dbReference type="EMBL" id="BJNF01000007">
    <property type="protein sequence ID" value="GEC14487.1"/>
    <property type="molecule type" value="Genomic_DNA"/>
</dbReference>
<dbReference type="SMART" id="SM00986">
    <property type="entry name" value="UDG"/>
    <property type="match status" value="1"/>
</dbReference>
<dbReference type="SMART" id="SM00987">
    <property type="entry name" value="UreE_C"/>
    <property type="match status" value="1"/>
</dbReference>
<dbReference type="NCBIfam" id="TIGR00758">
    <property type="entry name" value="UDG_fam4"/>
    <property type="match status" value="1"/>
</dbReference>
<protein>
    <recommendedName>
        <fullName evidence="4">Type-4 uracil-DNA glycosylase</fullName>
        <ecNumber evidence="3">3.2.2.27</ecNumber>
    </recommendedName>
</protein>
<evidence type="ECO:0000256" key="3">
    <source>
        <dbReference type="ARBA" id="ARBA00012030"/>
    </source>
</evidence>
<dbReference type="InterPro" id="IPR036895">
    <property type="entry name" value="Uracil-DNA_glycosylase-like_sf"/>
</dbReference>
<dbReference type="Gene3D" id="3.40.470.10">
    <property type="entry name" value="Uracil-DNA glycosylase-like domain"/>
    <property type="match status" value="1"/>
</dbReference>
<name>A0A4Y3W633_NITWI</name>
<comment type="caution">
    <text evidence="14">The sequence shown here is derived from an EMBL/GenBank/DDBJ whole genome shotgun (WGS) entry which is preliminary data.</text>
</comment>
<dbReference type="PANTHER" id="PTHR33693">
    <property type="entry name" value="TYPE-5 URACIL-DNA GLYCOSYLASE"/>
    <property type="match status" value="1"/>
</dbReference>
<evidence type="ECO:0000256" key="5">
    <source>
        <dbReference type="ARBA" id="ARBA00022485"/>
    </source>
</evidence>
<accession>A0A4Y3W633</accession>
<evidence type="ECO:0000256" key="8">
    <source>
        <dbReference type="ARBA" id="ARBA00022801"/>
    </source>
</evidence>
<evidence type="ECO:0000256" key="10">
    <source>
        <dbReference type="ARBA" id="ARBA00023014"/>
    </source>
</evidence>
<dbReference type="GO" id="GO:0004844">
    <property type="term" value="F:uracil DNA N-glycosylase activity"/>
    <property type="evidence" value="ECO:0007669"/>
    <property type="project" value="UniProtKB-EC"/>
</dbReference>
<keyword evidence="5" id="KW-0004">4Fe-4S</keyword>
<feature type="domain" description="Uracil-DNA glycosylase-like" evidence="13">
    <location>
        <begin position="126"/>
        <end position="276"/>
    </location>
</feature>
<dbReference type="GO" id="GO:0046872">
    <property type="term" value="F:metal ion binding"/>
    <property type="evidence" value="ECO:0007669"/>
    <property type="project" value="UniProtKB-KW"/>
</dbReference>
<evidence type="ECO:0000256" key="1">
    <source>
        <dbReference type="ARBA" id="ARBA00001400"/>
    </source>
</evidence>
<evidence type="ECO:0000256" key="11">
    <source>
        <dbReference type="ARBA" id="ARBA00023204"/>
    </source>
</evidence>
<dbReference type="PANTHER" id="PTHR33693:SF1">
    <property type="entry name" value="TYPE-4 URACIL-DNA GLYCOSYLASE"/>
    <property type="match status" value="1"/>
</dbReference>
<keyword evidence="6" id="KW-0479">Metal-binding</keyword>
<organism evidence="14 15">
    <name type="scientific">Nitrobacter winogradskyi</name>
    <name type="common">Nitrobacter agilis</name>
    <dbReference type="NCBI Taxonomy" id="913"/>
    <lineage>
        <taxon>Bacteria</taxon>
        <taxon>Pseudomonadati</taxon>
        <taxon>Pseudomonadota</taxon>
        <taxon>Alphaproteobacteria</taxon>
        <taxon>Hyphomicrobiales</taxon>
        <taxon>Nitrobacteraceae</taxon>
        <taxon>Nitrobacter</taxon>
    </lineage>
</organism>
<dbReference type="InterPro" id="IPR005273">
    <property type="entry name" value="Ura-DNA_glyco_family4"/>
</dbReference>
<dbReference type="CDD" id="cd10030">
    <property type="entry name" value="UDG-F4_TTUDGA_SPO1dp_like"/>
    <property type="match status" value="1"/>
</dbReference>
<dbReference type="GO" id="GO:0006281">
    <property type="term" value="P:DNA repair"/>
    <property type="evidence" value="ECO:0007669"/>
    <property type="project" value="UniProtKB-KW"/>
</dbReference>
<proteinExistence type="inferred from homology"/>
<keyword evidence="7" id="KW-0227">DNA damage</keyword>
<gene>
    <name evidence="14" type="ORF">NWI01_03790</name>
</gene>
<sequence length="293" mass="31581">MTSDHATTVRELLAFYLEAGIDCALGDEPIDHLSAPDLATPNIATPAPASDGPITAKTGTAPVVAARQPSRQATAAPRAGIAPPPDIAIESAREAARTAPSLEALRALLESFEGCALKFTASRLVFADGNPQARLMFVGEAPGRDEDIEGLPFVGRSGQLLNRMIAAIGLKRGDVYIANVIPWRPPGNRTPTPQETQICLPFIRRQIELVNPDVLVTLGNPSTQTLLQTREGIMKTRGRWFDYDTGTRAIRAMATFHPAYLLRSPSYKRLAWLDLRAIAKVLEDKALGQPAST</sequence>
<keyword evidence="10" id="KW-0411">Iron-sulfur</keyword>
<evidence type="ECO:0000313" key="14">
    <source>
        <dbReference type="EMBL" id="GEC14487.1"/>
    </source>
</evidence>
<keyword evidence="11" id="KW-0234">DNA repair</keyword>
<dbReference type="OrthoDB" id="5290748at2"/>